<dbReference type="PROSITE" id="PS00028">
    <property type="entry name" value="ZINC_FINGER_C2H2_1"/>
    <property type="match status" value="2"/>
</dbReference>
<evidence type="ECO:0000256" key="4">
    <source>
        <dbReference type="ARBA" id="ARBA00022737"/>
    </source>
</evidence>
<dbReference type="PANTHER" id="PTHR47428:SF1">
    <property type="entry name" value="REGULATORY PROTEIN MIG1-RELATED"/>
    <property type="match status" value="1"/>
</dbReference>
<evidence type="ECO:0000313" key="17">
    <source>
        <dbReference type="EMBL" id="ODV87605.1"/>
    </source>
</evidence>
<evidence type="ECO:0000313" key="18">
    <source>
        <dbReference type="Proteomes" id="UP000094801"/>
    </source>
</evidence>
<proteinExistence type="inferred from homology"/>
<keyword evidence="2" id="KW-0678">Repressor</keyword>
<comment type="function">
    <text evidence="12">Involved in glucose repression of glucose metabolism genes.</text>
</comment>
<comment type="subcellular location">
    <subcellularLocation>
        <location evidence="1">Nucleus</location>
    </subcellularLocation>
</comment>
<dbReference type="GO" id="GO:0000978">
    <property type="term" value="F:RNA polymerase II cis-regulatory region sequence-specific DNA binding"/>
    <property type="evidence" value="ECO:0007669"/>
    <property type="project" value="TreeGrafter"/>
</dbReference>
<evidence type="ECO:0000259" key="16">
    <source>
        <dbReference type="PROSITE" id="PS50157"/>
    </source>
</evidence>
<comment type="similarity">
    <text evidence="11">Belongs to the creA/MIG C2H2-type zinc-finger protein family.</text>
</comment>
<dbReference type="InterPro" id="IPR013087">
    <property type="entry name" value="Znf_C2H2_type"/>
</dbReference>
<evidence type="ECO:0000256" key="13">
    <source>
        <dbReference type="ARBA" id="ARBA00068528"/>
    </source>
</evidence>
<evidence type="ECO:0000256" key="1">
    <source>
        <dbReference type="ARBA" id="ARBA00004123"/>
    </source>
</evidence>
<feature type="compositionally biased region" description="Low complexity" evidence="15">
    <location>
        <begin position="124"/>
        <end position="143"/>
    </location>
</feature>
<sequence>KKDTDRPYKCPMCEKSFLRLEHQTRHIRTHTGERPHHCSFPGCSKKFSRSDELTRHLRIHTNPTVRKRRGQNKQNQQQQGLQNQQQQQPQMIMPIGYDMMGQPIYPQPVPVYILPQGASISSIQIQQPQQQQPQQFIQPLLSPTSPSFSQQIEKKFRSVKSTSALASYFAPSNPGNVLDFTPPHSSLSSRTNSTNSLRSLESAANNSSSTTLSSFNNNNNVNSNSKPSIQPLTSLSSLQRLTPIRKSSSGSIPRLSSLLSQNTSSASLSTMINEDHHHLQQQQTRKKSRPNSPTMINSSSFTTTTSPSDLNNNKSMAIFNITSPNETPLSTPLQSPTLRPTTSLCNMNNGNGSTSIHLPPIRAMIKGLNELDEELKHRNIKNNTDERVKDILNR</sequence>
<dbReference type="InterPro" id="IPR036236">
    <property type="entry name" value="Znf_C2H2_sf"/>
</dbReference>
<keyword evidence="4" id="KW-0677">Repeat</keyword>
<dbReference type="Pfam" id="PF00096">
    <property type="entry name" value="zf-C2H2"/>
    <property type="match status" value="2"/>
</dbReference>
<feature type="region of interest" description="Disordered" evidence="15">
    <location>
        <begin position="124"/>
        <end position="148"/>
    </location>
</feature>
<dbReference type="SUPFAM" id="SSF57667">
    <property type="entry name" value="beta-beta-alpha zinc fingers"/>
    <property type="match status" value="1"/>
</dbReference>
<protein>
    <recommendedName>
        <fullName evidence="13">Regulatory protein MIG1</fullName>
    </recommendedName>
</protein>
<dbReference type="PROSITE" id="PS50157">
    <property type="entry name" value="ZINC_FINGER_C2H2_2"/>
    <property type="match status" value="2"/>
</dbReference>
<evidence type="ECO:0000256" key="15">
    <source>
        <dbReference type="SAM" id="MobiDB-lite"/>
    </source>
</evidence>
<keyword evidence="8" id="KW-0238">DNA-binding</keyword>
<dbReference type="FunFam" id="3.30.160.60:FF:000152">
    <property type="entry name" value="DNA-binding protein creA"/>
    <property type="match status" value="1"/>
</dbReference>
<dbReference type="FunFam" id="3.30.160.60:FF:000089">
    <property type="entry name" value="DNA-binding protein creA"/>
    <property type="match status" value="1"/>
</dbReference>
<keyword evidence="9" id="KW-0804">Transcription</keyword>
<feature type="region of interest" description="Disordered" evidence="15">
    <location>
        <begin position="180"/>
        <end position="231"/>
    </location>
</feature>
<evidence type="ECO:0000256" key="3">
    <source>
        <dbReference type="ARBA" id="ARBA00022723"/>
    </source>
</evidence>
<dbReference type="EMBL" id="KV453848">
    <property type="protein sequence ID" value="ODV87605.1"/>
    <property type="molecule type" value="Genomic_DNA"/>
</dbReference>
<evidence type="ECO:0000256" key="7">
    <source>
        <dbReference type="ARBA" id="ARBA00023015"/>
    </source>
</evidence>
<keyword evidence="6" id="KW-0862">Zinc</keyword>
<dbReference type="SMART" id="SM00355">
    <property type="entry name" value="ZnF_C2H2"/>
    <property type="match status" value="2"/>
</dbReference>
<reference evidence="18" key="1">
    <citation type="submission" date="2016-04" db="EMBL/GenBank/DDBJ databases">
        <title>Comparative genomics of biotechnologically important yeasts.</title>
        <authorList>
            <consortium name="DOE Joint Genome Institute"/>
            <person name="Riley R."/>
            <person name="Haridas S."/>
            <person name="Wolfe K.H."/>
            <person name="Lopes M.R."/>
            <person name="Hittinger C.T."/>
            <person name="Goker M."/>
            <person name="Salamov A."/>
            <person name="Wisecaver J."/>
            <person name="Long T.M."/>
            <person name="Aerts A.L."/>
            <person name="Barry K."/>
            <person name="Choi C."/>
            <person name="Clum A."/>
            <person name="Coughlan A.Y."/>
            <person name="Deshpande S."/>
            <person name="Douglass A.P."/>
            <person name="Hanson S.J."/>
            <person name="Klenk H.-P."/>
            <person name="Labutti K."/>
            <person name="Lapidus A."/>
            <person name="Lindquist E."/>
            <person name="Lipzen A."/>
            <person name="Meier-Kolthoff J.P."/>
            <person name="Ohm R.A."/>
            <person name="Otillar R.P."/>
            <person name="Pangilinan J."/>
            <person name="Peng Y."/>
            <person name="Rokas A."/>
            <person name="Rosa C.A."/>
            <person name="Scheuner C."/>
            <person name="Sibirny A.A."/>
            <person name="Slot J.C."/>
            <person name="Stielow J.B."/>
            <person name="Sun H."/>
            <person name="Kurtzman C.P."/>
            <person name="Blackwell M."/>
            <person name="Grigoriev I.V."/>
            <person name="Jeffries T.W."/>
        </authorList>
    </citation>
    <scope>NUCLEOTIDE SEQUENCE [LARGE SCALE GENOMIC DNA]</scope>
    <source>
        <strain evidence="18">NRRL YB-2248</strain>
    </source>
</reference>
<keyword evidence="3" id="KW-0479">Metal-binding</keyword>
<feature type="region of interest" description="Disordered" evidence="15">
    <location>
        <begin position="28"/>
        <end position="88"/>
    </location>
</feature>
<evidence type="ECO:0000256" key="5">
    <source>
        <dbReference type="ARBA" id="ARBA00022771"/>
    </source>
</evidence>
<keyword evidence="5 14" id="KW-0863">Zinc-finger</keyword>
<feature type="region of interest" description="Disordered" evidence="15">
    <location>
        <begin position="276"/>
        <end position="311"/>
    </location>
</feature>
<dbReference type="STRING" id="983967.A0A1E4T791"/>
<dbReference type="Gene3D" id="3.30.160.60">
    <property type="entry name" value="Classic Zinc Finger"/>
    <property type="match status" value="2"/>
</dbReference>
<dbReference type="GO" id="GO:0005737">
    <property type="term" value="C:cytoplasm"/>
    <property type="evidence" value="ECO:0007669"/>
    <property type="project" value="TreeGrafter"/>
</dbReference>
<evidence type="ECO:0000256" key="6">
    <source>
        <dbReference type="ARBA" id="ARBA00022833"/>
    </source>
</evidence>
<dbReference type="InterPro" id="IPR051007">
    <property type="entry name" value="creA/MIG_C2H2-ZnF"/>
</dbReference>
<dbReference type="OrthoDB" id="654211at2759"/>
<feature type="non-terminal residue" evidence="17">
    <location>
        <position position="1"/>
    </location>
</feature>
<gene>
    <name evidence="17" type="ORF">CANARDRAFT_180367</name>
</gene>
<dbReference type="GO" id="GO:0000433">
    <property type="term" value="P:carbon catabolite repression of transcription from RNA polymerase II promoter by glucose"/>
    <property type="evidence" value="ECO:0007669"/>
    <property type="project" value="TreeGrafter"/>
</dbReference>
<name>A0A1E4T791_9ASCO</name>
<accession>A0A1E4T791</accession>
<keyword evidence="7" id="KW-0805">Transcription regulation</keyword>
<dbReference type="PANTHER" id="PTHR47428">
    <property type="entry name" value="REGULATORY PROTEIN MIG1-RELATED"/>
    <property type="match status" value="1"/>
</dbReference>
<organism evidence="17 18">
    <name type="scientific">[Candida] arabinofermentans NRRL YB-2248</name>
    <dbReference type="NCBI Taxonomy" id="983967"/>
    <lineage>
        <taxon>Eukaryota</taxon>
        <taxon>Fungi</taxon>
        <taxon>Dikarya</taxon>
        <taxon>Ascomycota</taxon>
        <taxon>Saccharomycotina</taxon>
        <taxon>Pichiomycetes</taxon>
        <taxon>Pichiales</taxon>
        <taxon>Pichiaceae</taxon>
        <taxon>Ogataea</taxon>
        <taxon>Ogataea/Candida clade</taxon>
    </lineage>
</organism>
<dbReference type="GO" id="GO:0005634">
    <property type="term" value="C:nucleus"/>
    <property type="evidence" value="ECO:0007669"/>
    <property type="project" value="UniProtKB-SubCell"/>
</dbReference>
<dbReference type="GO" id="GO:0008270">
    <property type="term" value="F:zinc ion binding"/>
    <property type="evidence" value="ECO:0007669"/>
    <property type="project" value="UniProtKB-KW"/>
</dbReference>
<evidence type="ECO:0000256" key="2">
    <source>
        <dbReference type="ARBA" id="ARBA00022491"/>
    </source>
</evidence>
<feature type="domain" description="C2H2-type" evidence="16">
    <location>
        <begin position="8"/>
        <end position="35"/>
    </location>
</feature>
<feature type="non-terminal residue" evidence="17">
    <location>
        <position position="394"/>
    </location>
</feature>
<feature type="compositionally biased region" description="Low complexity" evidence="15">
    <location>
        <begin position="185"/>
        <end position="225"/>
    </location>
</feature>
<evidence type="ECO:0000256" key="9">
    <source>
        <dbReference type="ARBA" id="ARBA00023163"/>
    </source>
</evidence>
<feature type="compositionally biased region" description="Low complexity" evidence="15">
    <location>
        <begin position="298"/>
        <end position="308"/>
    </location>
</feature>
<dbReference type="AlphaFoldDB" id="A0A1E4T791"/>
<evidence type="ECO:0000256" key="14">
    <source>
        <dbReference type="PROSITE-ProRule" id="PRU00042"/>
    </source>
</evidence>
<feature type="domain" description="C2H2-type" evidence="16">
    <location>
        <begin position="36"/>
        <end position="65"/>
    </location>
</feature>
<keyword evidence="18" id="KW-1185">Reference proteome</keyword>
<keyword evidence="10" id="KW-0539">Nucleus</keyword>
<dbReference type="Proteomes" id="UP000094801">
    <property type="component" value="Unassembled WGS sequence"/>
</dbReference>
<evidence type="ECO:0000256" key="11">
    <source>
        <dbReference type="ARBA" id="ARBA00038023"/>
    </source>
</evidence>
<evidence type="ECO:0000256" key="8">
    <source>
        <dbReference type="ARBA" id="ARBA00023125"/>
    </source>
</evidence>
<evidence type="ECO:0000256" key="10">
    <source>
        <dbReference type="ARBA" id="ARBA00023242"/>
    </source>
</evidence>
<evidence type="ECO:0000256" key="12">
    <source>
        <dbReference type="ARBA" id="ARBA00056233"/>
    </source>
</evidence>
<feature type="compositionally biased region" description="Low complexity" evidence="15">
    <location>
        <begin position="72"/>
        <end position="88"/>
    </location>
</feature>